<dbReference type="Gene3D" id="1.10.10.10">
    <property type="entry name" value="Winged helix-like DNA-binding domain superfamily/Winged helix DNA-binding domain"/>
    <property type="match status" value="1"/>
</dbReference>
<dbReference type="SUPFAM" id="SSF56281">
    <property type="entry name" value="Metallo-hydrolase/oxidoreductase"/>
    <property type="match status" value="1"/>
</dbReference>
<gene>
    <name evidence="2" type="ORF">SAMN04488092_10233</name>
</gene>
<dbReference type="InterPro" id="IPR036866">
    <property type="entry name" value="RibonucZ/Hydroxyglut_hydro"/>
</dbReference>
<name>A0A1H9A963_9RHOB</name>
<dbReference type="PANTHER" id="PTHR23131">
    <property type="entry name" value="ENDORIBONUCLEASE LACTB2"/>
    <property type="match status" value="1"/>
</dbReference>
<reference evidence="2 3" key="1">
    <citation type="submission" date="2016-10" db="EMBL/GenBank/DDBJ databases">
        <authorList>
            <person name="de Groot N.N."/>
        </authorList>
    </citation>
    <scope>NUCLEOTIDE SEQUENCE [LARGE SCALE GENOMIC DNA]</scope>
    <source>
        <strain evidence="2 3">DSM 22007</strain>
    </source>
</reference>
<dbReference type="SMART" id="SM00849">
    <property type="entry name" value="Lactamase_B"/>
    <property type="match status" value="1"/>
</dbReference>
<evidence type="ECO:0000259" key="1">
    <source>
        <dbReference type="SMART" id="SM00849"/>
    </source>
</evidence>
<dbReference type="RefSeq" id="WP_090267974.1">
    <property type="nucleotide sequence ID" value="NZ_FOEP01000002.1"/>
</dbReference>
<dbReference type="Pfam" id="PF00753">
    <property type="entry name" value="Lactamase_B"/>
    <property type="match status" value="1"/>
</dbReference>
<organism evidence="2 3">
    <name type="scientific">Thalassovita taeanensis</name>
    <dbReference type="NCBI Taxonomy" id="657014"/>
    <lineage>
        <taxon>Bacteria</taxon>
        <taxon>Pseudomonadati</taxon>
        <taxon>Pseudomonadota</taxon>
        <taxon>Alphaproteobacteria</taxon>
        <taxon>Rhodobacterales</taxon>
        <taxon>Roseobacteraceae</taxon>
        <taxon>Thalassovita</taxon>
    </lineage>
</organism>
<dbReference type="AlphaFoldDB" id="A0A1H9A963"/>
<dbReference type="InterPro" id="IPR050662">
    <property type="entry name" value="Sec-metab_biosynth-thioest"/>
</dbReference>
<dbReference type="Pfam" id="PF21221">
    <property type="entry name" value="B_lactamase-like_C"/>
    <property type="match status" value="1"/>
</dbReference>
<dbReference type="InterPro" id="IPR001279">
    <property type="entry name" value="Metallo-B-lactamas"/>
</dbReference>
<proteinExistence type="predicted"/>
<dbReference type="Proteomes" id="UP000198634">
    <property type="component" value="Unassembled WGS sequence"/>
</dbReference>
<dbReference type="InterPro" id="IPR048933">
    <property type="entry name" value="B_lactamase-like_C"/>
</dbReference>
<dbReference type="STRING" id="657014.SAMN04488092_10233"/>
<sequence length="341" mass="37689">MPLIHPFPETPAPGQVIQVAPGVLWAQLALPFRLNHINIYFIEDNDGWVIVDTGISDRETRAAWHALLDGPMAGKRITGLIVTHHHPDHIGNAGWLCELLDIEMMTSTTSFLSCMMFAHSPAVMEATPYSRFYARHGMKPEIAALVSTQGHRYLRMLSMPPLTYTRLSHGMVLPIGGRNFQVLTGDGHSSEQVMLYLPEEKLFLAADQVIEKISPNVSVMATEPHGNPLGGFLTSLRSLAAELPDDVLVLAGHRLPFYGLHQRCAELIAHHEERCAEIAQACANGPMSANDLVPVLFPRPLDPHELSFAFSEVLAHLNYMVAEGALTWISEGEDHLKVQHT</sequence>
<evidence type="ECO:0000313" key="2">
    <source>
        <dbReference type="EMBL" id="SEP72538.1"/>
    </source>
</evidence>
<accession>A0A1H9A963</accession>
<dbReference type="OrthoDB" id="2971563at2"/>
<feature type="domain" description="Metallo-beta-lactamase" evidence="1">
    <location>
        <begin position="36"/>
        <end position="253"/>
    </location>
</feature>
<dbReference type="PANTHER" id="PTHR23131:SF4">
    <property type="entry name" value="METALLO-BETA-LACTAMASE SUPERFAMILY POTEIN"/>
    <property type="match status" value="1"/>
</dbReference>
<dbReference type="InterPro" id="IPR036388">
    <property type="entry name" value="WH-like_DNA-bd_sf"/>
</dbReference>
<evidence type="ECO:0000313" key="3">
    <source>
        <dbReference type="Proteomes" id="UP000198634"/>
    </source>
</evidence>
<dbReference type="Gene3D" id="3.60.15.10">
    <property type="entry name" value="Ribonuclease Z/Hydroxyacylglutathione hydrolase-like"/>
    <property type="match status" value="1"/>
</dbReference>
<protein>
    <submittedName>
        <fullName evidence="2">Glyoxylase, beta-lactamase superfamily II</fullName>
    </submittedName>
</protein>
<dbReference type="EMBL" id="FOEP01000002">
    <property type="protein sequence ID" value="SEP72538.1"/>
    <property type="molecule type" value="Genomic_DNA"/>
</dbReference>
<keyword evidence="3" id="KW-1185">Reference proteome</keyword>